<evidence type="ECO:0000256" key="1">
    <source>
        <dbReference type="SAM" id="SignalP"/>
    </source>
</evidence>
<dbReference type="AlphaFoldDB" id="A0A8H9M5B2"/>
<reference evidence="2 3" key="1">
    <citation type="journal article" date="2014" name="Int. J. Syst. Evol. Microbiol.">
        <title>Complete genome sequence of Corynebacterium casei LMG S-19264T (=DSM 44701T), isolated from a smear-ripened cheese.</title>
        <authorList>
            <consortium name="US DOE Joint Genome Institute (JGI-PGF)"/>
            <person name="Walter F."/>
            <person name="Albersmeier A."/>
            <person name="Kalinowski J."/>
            <person name="Ruckert C."/>
        </authorList>
    </citation>
    <scope>NUCLEOTIDE SEQUENCE [LARGE SCALE GENOMIC DNA]</scope>
    <source>
        <strain evidence="2 3">KCTC 32337</strain>
    </source>
</reference>
<accession>A0A8H9M5B2</accession>
<dbReference type="Proteomes" id="UP000622604">
    <property type="component" value="Unassembled WGS sequence"/>
</dbReference>
<sequence length="229" mass="25381">MKFKFLAVSIALSCLVNSANASSVYDCEDGDDSLACKQKENIEEIWVDMNQSASTVVDDIMTAPEAAVEAGCLDDIRSIDLSVMTVDPYSLWSEIYSSLKDQLTSQVCSAVEDKINEQTEKLDTTLEAPLGLGEVSVSNSYDINSFDELTETRVKLTNDEAKKDVVESVFGSSTVRSAKHFTEKSMDRAYLEKNGTTKRAVRTSEEEELESALDFNRLWSTESETDDDN</sequence>
<name>A0A8H9M5B2_9ALTE</name>
<proteinExistence type="predicted"/>
<gene>
    <name evidence="2" type="ORF">GCM10011274_39300</name>
</gene>
<protein>
    <recommendedName>
        <fullName evidence="4">Lipoprotein</fullName>
    </recommendedName>
</protein>
<dbReference type="EMBL" id="BMZC01000014">
    <property type="protein sequence ID" value="GGZ77361.1"/>
    <property type="molecule type" value="Genomic_DNA"/>
</dbReference>
<dbReference type="RefSeq" id="WP_013755137.1">
    <property type="nucleotide sequence ID" value="NZ_BMZC01000014.1"/>
</dbReference>
<evidence type="ECO:0000313" key="3">
    <source>
        <dbReference type="Proteomes" id="UP000622604"/>
    </source>
</evidence>
<evidence type="ECO:0008006" key="4">
    <source>
        <dbReference type="Google" id="ProtNLM"/>
    </source>
</evidence>
<keyword evidence="1" id="KW-0732">Signal</keyword>
<evidence type="ECO:0000313" key="2">
    <source>
        <dbReference type="EMBL" id="GGZ77361.1"/>
    </source>
</evidence>
<organism evidence="2 3">
    <name type="scientific">Paraglaciecola chathamensis</name>
    <dbReference type="NCBI Taxonomy" id="368405"/>
    <lineage>
        <taxon>Bacteria</taxon>
        <taxon>Pseudomonadati</taxon>
        <taxon>Pseudomonadota</taxon>
        <taxon>Gammaproteobacteria</taxon>
        <taxon>Alteromonadales</taxon>
        <taxon>Alteromonadaceae</taxon>
        <taxon>Paraglaciecola</taxon>
    </lineage>
</organism>
<feature type="chain" id="PRO_5034339637" description="Lipoprotein" evidence="1">
    <location>
        <begin position="22"/>
        <end position="229"/>
    </location>
</feature>
<comment type="caution">
    <text evidence="2">The sequence shown here is derived from an EMBL/GenBank/DDBJ whole genome shotgun (WGS) entry which is preliminary data.</text>
</comment>
<feature type="signal peptide" evidence="1">
    <location>
        <begin position="1"/>
        <end position="21"/>
    </location>
</feature>